<dbReference type="AlphaFoldDB" id="A0A1B1YWC5"/>
<accession>A0A1B1YWC5</accession>
<dbReference type="Pfam" id="PF04865">
    <property type="entry name" value="Baseplate_J"/>
    <property type="match status" value="1"/>
</dbReference>
<evidence type="ECO:0000259" key="1">
    <source>
        <dbReference type="Pfam" id="PF04865"/>
    </source>
</evidence>
<dbReference type="STRING" id="1810504.PG2T_13600"/>
<evidence type="ECO:0000313" key="3">
    <source>
        <dbReference type="Proteomes" id="UP000092952"/>
    </source>
</evidence>
<name>A0A1B1YWC5_9GAMM</name>
<dbReference type="RefSeq" id="WP_068806630.1">
    <property type="nucleotide sequence ID" value="NZ_CP014671.1"/>
</dbReference>
<feature type="domain" description="Baseplate protein J-like barrel" evidence="1">
    <location>
        <begin position="172"/>
        <end position="254"/>
    </location>
</feature>
<dbReference type="Proteomes" id="UP000092952">
    <property type="component" value="Chromosome"/>
</dbReference>
<dbReference type="InParanoid" id="A0A1B1YWC5"/>
<gene>
    <name evidence="2" type="ORF">PG2T_13600</name>
</gene>
<dbReference type="KEGG" id="gbi:PG2T_13600"/>
<keyword evidence="3" id="KW-1185">Reference proteome</keyword>
<proteinExistence type="predicted"/>
<dbReference type="OrthoDB" id="7065622at2"/>
<dbReference type="EMBL" id="CP014671">
    <property type="protein sequence ID" value="ANX05111.1"/>
    <property type="molecule type" value="Genomic_DNA"/>
</dbReference>
<protein>
    <recommendedName>
        <fullName evidence="1">Baseplate protein J-like barrel domain-containing protein</fullName>
    </recommendedName>
</protein>
<organism evidence="2 3">
    <name type="scientific">Immundisolibacter cernigliae</name>
    <dbReference type="NCBI Taxonomy" id="1810504"/>
    <lineage>
        <taxon>Bacteria</taxon>
        <taxon>Pseudomonadati</taxon>
        <taxon>Pseudomonadota</taxon>
        <taxon>Gammaproteobacteria</taxon>
        <taxon>Immundisolibacterales</taxon>
        <taxon>Immundisolibacteraceae</taxon>
        <taxon>Immundisolibacter</taxon>
    </lineage>
</organism>
<dbReference type="InterPro" id="IPR006949">
    <property type="entry name" value="Barrel_Baseplate_J-like"/>
</dbReference>
<sequence>MSFRRKTYPEVSEQLLTTLLGGVAGEAHPYPPPGGRGPARYALLAGPAAEITSVYGLAGGVSQAFARGADYALSGDGAALEWKDSARPDPGSVFEVNYLRRGQSPRVNDLYPGSVVRTLLEAVALETAGLYAQMQAVYDAGFIATATGSALDHVVALLGIERIVAGRNSTTLEFRRLPTTRGEIAIVAGTRVLTADGAIEYETLDELILADGQPSGRVAARDLVADNDGVPAGALTLLAKPIAGIEGVSNPAPSSRLDQDETDAELRLRARSFLAGAERGTPGAIVAAIARQGLRGEVSEPGPGRIAVLIHDAAITPQQQARLEFEVDQARPAGVAVEWNYGPAPVPVDLELRLVTAPGLIEADLKRIQAEVRGRVEDYFARLPLKSSGSVAKLTGLALGVAGTEDLSFVAATAGGANVLDMAGGKLNLEGMVTQLGALTLVDNALPTQLHLTVRYPNNAGIPDRATIQTALEQAAAYINTLTTAQPPAAEPLRTLTFGRMARALPLPGLPAATLAEVDAGPGPLPTAADYAPYTVQFAYTRASGLSLVQDSEAAPTLTLAAGERLAVASVNVLVKPKAGP</sequence>
<reference evidence="3" key="1">
    <citation type="submission" date="2016-03" db="EMBL/GenBank/DDBJ databases">
        <title>Complete genome sequence of Solimmundus cernigliae, representing a novel lineage of polycyclic aromatic hydrocarbon degraders within the Gammaproteobacteria.</title>
        <authorList>
            <person name="Singleton D.R."/>
            <person name="Dickey A.N."/>
            <person name="Scholl E.H."/>
            <person name="Wright F.A."/>
            <person name="Aitken M.D."/>
        </authorList>
    </citation>
    <scope>NUCLEOTIDE SEQUENCE [LARGE SCALE GENOMIC DNA]</scope>
    <source>
        <strain evidence="3">TR3.2</strain>
    </source>
</reference>
<evidence type="ECO:0000313" key="2">
    <source>
        <dbReference type="EMBL" id="ANX05111.1"/>
    </source>
</evidence>